<dbReference type="InterPro" id="IPR010869">
    <property type="entry name" value="DUF1501"/>
</dbReference>
<organism evidence="1 2">
    <name type="scientific">Nocardioides zeae</name>
    <dbReference type="NCBI Taxonomy" id="1457234"/>
    <lineage>
        <taxon>Bacteria</taxon>
        <taxon>Bacillati</taxon>
        <taxon>Actinomycetota</taxon>
        <taxon>Actinomycetes</taxon>
        <taxon>Propionibacteriales</taxon>
        <taxon>Nocardioidaceae</taxon>
        <taxon>Nocardioides</taxon>
    </lineage>
</organism>
<dbReference type="RefSeq" id="WP_163771919.1">
    <property type="nucleotide sequence ID" value="NZ_JAAGXA010000005.1"/>
</dbReference>
<evidence type="ECO:0000313" key="2">
    <source>
        <dbReference type="Proteomes" id="UP000468687"/>
    </source>
</evidence>
<gene>
    <name evidence="1" type="ORF">G3T38_08800</name>
</gene>
<name>A0A6P0HIJ7_9ACTN</name>
<accession>A0A6P0HIJ7</accession>
<dbReference type="EMBL" id="JAAGXA010000005">
    <property type="protein sequence ID" value="NEN78376.1"/>
    <property type="molecule type" value="Genomic_DNA"/>
</dbReference>
<dbReference type="PANTHER" id="PTHR43737">
    <property type="entry name" value="BLL7424 PROTEIN"/>
    <property type="match status" value="1"/>
</dbReference>
<dbReference type="PROSITE" id="PS51318">
    <property type="entry name" value="TAT"/>
    <property type="match status" value="1"/>
</dbReference>
<evidence type="ECO:0000313" key="1">
    <source>
        <dbReference type="EMBL" id="NEN78376.1"/>
    </source>
</evidence>
<reference evidence="1 2" key="1">
    <citation type="journal article" date="2014" name="Int. J. Syst. Evol. Microbiol.">
        <title>Nocardioides zeae sp. nov., isolated from the stem of Zea mays.</title>
        <authorList>
            <person name="Glaeser S.P."/>
            <person name="McInroy J.A."/>
            <person name="Busse H.J."/>
            <person name="Kampfer P."/>
        </authorList>
    </citation>
    <scope>NUCLEOTIDE SEQUENCE [LARGE SCALE GENOMIC DNA]</scope>
    <source>
        <strain evidence="1 2">JCM 30728</strain>
    </source>
</reference>
<comment type="caution">
    <text evidence="1">The sequence shown here is derived from an EMBL/GenBank/DDBJ whole genome shotgun (WGS) entry which is preliminary data.</text>
</comment>
<sequence>MTATPASPSASPSSSPDCCAEFARLSPRGPSPTRRGLLRGGLGVGALAAFSATFGDAVVSAAPALGSSAAAPNGNVLVVLSLRGAADGLSLVVPHADPVYYQARPGIAIAASTLLAKDGMFGLHPEFAPLLPLWTAGKVAAVHATGLPAPNRSHFSAMEEVEDAAPGSAAREGWLNRLLGRDEVVGSDGPLHGVAVGDGVVPTSLYGAEPVLAMRDPGSVQLAGADQWDTFGGRRTSIQTLWGGSSAPLAPSVRDALAAIDDFAPVRTGASAPANGAVYTSSSLGKALSYATRIVRGQIGTSVITVDQGEWDMHSDLGTLSWGAMRGNVKDLATNLAAFFKDLGTLGDKVTLVALSEFGRRVRENANYGLDHGYGNVMFLAGAGVKGGRYYGSWPGLTNTADADLLVTTDYRSVLAEVVSKRFGASTAEVFPGFSPTRIGVL</sequence>
<dbReference type="PANTHER" id="PTHR43737:SF1">
    <property type="entry name" value="DUF1501 DOMAIN-CONTAINING PROTEIN"/>
    <property type="match status" value="1"/>
</dbReference>
<dbReference type="InterPro" id="IPR006311">
    <property type="entry name" value="TAT_signal"/>
</dbReference>
<proteinExistence type="predicted"/>
<keyword evidence="2" id="KW-1185">Reference proteome</keyword>
<dbReference type="AlphaFoldDB" id="A0A6P0HIJ7"/>
<protein>
    <submittedName>
        <fullName evidence="1">DUF1501 domain-containing protein</fullName>
    </submittedName>
</protein>
<dbReference type="Pfam" id="PF07394">
    <property type="entry name" value="DUF1501"/>
    <property type="match status" value="1"/>
</dbReference>
<dbReference type="Proteomes" id="UP000468687">
    <property type="component" value="Unassembled WGS sequence"/>
</dbReference>